<reference evidence="1 2" key="1">
    <citation type="submission" date="2018-01" db="EMBL/GenBank/DDBJ databases">
        <title>Complete and assembled Genome of Pantoea calida DSM22759T.</title>
        <authorList>
            <person name="Stevens M.J.A."/>
            <person name="Zurfluh K."/>
            <person name="Stephan R."/>
        </authorList>
    </citation>
    <scope>NUCLEOTIDE SEQUENCE [LARGE SCALE GENOMIC DNA]</scope>
    <source>
        <strain evidence="1 2">DSM 22759</strain>
    </source>
</reference>
<evidence type="ECO:0000313" key="1">
    <source>
        <dbReference type="EMBL" id="AUY25026.1"/>
    </source>
</evidence>
<dbReference type="Proteomes" id="UP000237673">
    <property type="component" value="Chromosome"/>
</dbReference>
<accession>A0ABN5H8P6</accession>
<dbReference type="InterPro" id="IPR036249">
    <property type="entry name" value="Thioredoxin-like_sf"/>
</dbReference>
<gene>
    <name evidence="1" type="ORF">C2E16_08975</name>
</gene>
<protein>
    <submittedName>
        <fullName evidence="1">Thioredoxin family protein</fullName>
    </submittedName>
</protein>
<organism evidence="1 2">
    <name type="scientific">Mixta calida</name>
    <dbReference type="NCBI Taxonomy" id="665913"/>
    <lineage>
        <taxon>Bacteria</taxon>
        <taxon>Pseudomonadati</taxon>
        <taxon>Pseudomonadota</taxon>
        <taxon>Gammaproteobacteria</taxon>
        <taxon>Enterobacterales</taxon>
        <taxon>Erwiniaceae</taxon>
        <taxon>Mixta</taxon>
    </lineage>
</organism>
<dbReference type="Gene3D" id="3.40.30.10">
    <property type="entry name" value="Glutaredoxin"/>
    <property type="match status" value="1"/>
</dbReference>
<dbReference type="EMBL" id="CP026378">
    <property type="protein sequence ID" value="AUY25026.1"/>
    <property type="molecule type" value="Genomic_DNA"/>
</dbReference>
<sequence>MGVNQRRGVLSVKKKGVPLATQVCRQTDSFIIANRPFPLERSMSTFDTLFKQGKDIETFISTGTPEQIADLRRWQTLLESQTEAVENALAPARQAEGRFRLLVAAEMWCPDCHRNIPPLALLCQRLPNVEMAIITRDEAQPFTELLDVEKVKIPFVVVLDANSTPLGAFIERPASVVNGGEAQLEAYRRGDLLAETIGDITAIIAGL</sequence>
<keyword evidence="2" id="KW-1185">Reference proteome</keyword>
<evidence type="ECO:0000313" key="2">
    <source>
        <dbReference type="Proteomes" id="UP000237673"/>
    </source>
</evidence>
<dbReference type="Pfam" id="PF14595">
    <property type="entry name" value="Thioredoxin_9"/>
    <property type="match status" value="1"/>
</dbReference>
<name>A0ABN5H8P6_9GAMM</name>
<dbReference type="SUPFAM" id="SSF52833">
    <property type="entry name" value="Thioredoxin-like"/>
    <property type="match status" value="1"/>
</dbReference>
<proteinExistence type="predicted"/>